<accession>A0A1Y2HNC2</accession>
<feature type="region of interest" description="Disordered" evidence="1">
    <location>
        <begin position="177"/>
        <end position="199"/>
    </location>
</feature>
<reference evidence="2 3" key="1">
    <citation type="submission" date="2016-07" db="EMBL/GenBank/DDBJ databases">
        <title>Pervasive Adenine N6-methylation of Active Genes in Fungi.</title>
        <authorList>
            <consortium name="DOE Joint Genome Institute"/>
            <person name="Mondo S.J."/>
            <person name="Dannebaum R.O."/>
            <person name="Kuo R.C."/>
            <person name="Labutti K."/>
            <person name="Haridas S."/>
            <person name="Kuo A."/>
            <person name="Salamov A."/>
            <person name="Ahrendt S.R."/>
            <person name="Lipzen A."/>
            <person name="Sullivan W."/>
            <person name="Andreopoulos W.B."/>
            <person name="Clum A."/>
            <person name="Lindquist E."/>
            <person name="Daum C."/>
            <person name="Ramamoorthy G.K."/>
            <person name="Gryganskyi A."/>
            <person name="Culley D."/>
            <person name="Magnuson J.K."/>
            <person name="James T.Y."/>
            <person name="O'Malley M.A."/>
            <person name="Stajich J.E."/>
            <person name="Spatafora J.W."/>
            <person name="Visel A."/>
            <person name="Grigoriev I.V."/>
        </authorList>
    </citation>
    <scope>NUCLEOTIDE SEQUENCE [LARGE SCALE GENOMIC DNA]</scope>
    <source>
        <strain evidence="2 3">PL171</strain>
    </source>
</reference>
<sequence>MGEQLSPTILPQPAPVETATAPANALETLALADQVGDLSDDESFDHNPIIEEILSAATAHSNHRPHLLNDNPLRFTVADAPFHTTLIDLACPTHLLPAGAVDTSDPLILHRIDRVHVHVPRPTTGTQSVANGVIAVSANWAQQSRIGQTPTSKDVTRIIHVLDATTFAPISSHILEKDTRGTSVSDPDEQDDEDEPQLRSLQAVDAVNKAFVVMSYVDNDPEHGAFVASMLQLVSYDSVRSGADKVVATHTFPGAPDSASLPIQIHNDNTYKLIYTDATSNHFTIRHLHAPTLTLARPDVIIRTTDLIHHYEPDFPSILVTGDQFGAIRVWCTATGTLKYAYQVAHMLTNSFAMLRPLIPPWIIDTPHVWARDKWVQVYSLVCGFEWDAEEQPGASLHSVVSAHKQVPPTIAEDDPLYEQPDWPRFMRLFEEKRDGLAWMGSFASLRGLASVEEAPRPMCLYRDRSRGNYVAFLAAYQALFAMDDQGRLMVTDLVGKDELGSLVAAGCTAKQAIQVIKADSKQDQGVLDLKELVAPDGHVGCAVLKLHKSAIKPRPGQWPSTTAPEDSTHLSGDMMFLGSDWNRFLVYRNSSLMVLEQC</sequence>
<evidence type="ECO:0000313" key="2">
    <source>
        <dbReference type="EMBL" id="ORZ36078.1"/>
    </source>
</evidence>
<dbReference type="EMBL" id="MCFL01000019">
    <property type="protein sequence ID" value="ORZ36078.1"/>
    <property type="molecule type" value="Genomic_DNA"/>
</dbReference>
<organism evidence="2 3">
    <name type="scientific">Catenaria anguillulae PL171</name>
    <dbReference type="NCBI Taxonomy" id="765915"/>
    <lineage>
        <taxon>Eukaryota</taxon>
        <taxon>Fungi</taxon>
        <taxon>Fungi incertae sedis</taxon>
        <taxon>Blastocladiomycota</taxon>
        <taxon>Blastocladiomycetes</taxon>
        <taxon>Blastocladiales</taxon>
        <taxon>Catenariaceae</taxon>
        <taxon>Catenaria</taxon>
    </lineage>
</organism>
<name>A0A1Y2HNC2_9FUNG</name>
<gene>
    <name evidence="2" type="ORF">BCR44DRAFT_59890</name>
</gene>
<keyword evidence="3" id="KW-1185">Reference proteome</keyword>
<protein>
    <submittedName>
        <fullName evidence="2">Uncharacterized protein</fullName>
    </submittedName>
</protein>
<evidence type="ECO:0000313" key="3">
    <source>
        <dbReference type="Proteomes" id="UP000193411"/>
    </source>
</evidence>
<evidence type="ECO:0000256" key="1">
    <source>
        <dbReference type="SAM" id="MobiDB-lite"/>
    </source>
</evidence>
<dbReference type="AlphaFoldDB" id="A0A1Y2HNC2"/>
<dbReference type="Proteomes" id="UP000193411">
    <property type="component" value="Unassembled WGS sequence"/>
</dbReference>
<feature type="compositionally biased region" description="Acidic residues" evidence="1">
    <location>
        <begin position="186"/>
        <end position="195"/>
    </location>
</feature>
<proteinExistence type="predicted"/>
<comment type="caution">
    <text evidence="2">The sequence shown here is derived from an EMBL/GenBank/DDBJ whole genome shotgun (WGS) entry which is preliminary data.</text>
</comment>